<accession>A0A5P2E0R0</accession>
<proteinExistence type="predicted"/>
<evidence type="ECO:0000256" key="1">
    <source>
        <dbReference type="SAM" id="Phobius"/>
    </source>
</evidence>
<keyword evidence="1" id="KW-0472">Membrane</keyword>
<feature type="transmembrane region" description="Helical" evidence="1">
    <location>
        <begin position="6"/>
        <end position="23"/>
    </location>
</feature>
<gene>
    <name evidence="2" type="ORF">DEJ51_33730</name>
</gene>
<dbReference type="Proteomes" id="UP000324101">
    <property type="component" value="Chromosome"/>
</dbReference>
<evidence type="ECO:0000313" key="3">
    <source>
        <dbReference type="Proteomes" id="UP000324101"/>
    </source>
</evidence>
<keyword evidence="1" id="KW-1133">Transmembrane helix</keyword>
<name>A0A5P2E0R0_STRVZ</name>
<protein>
    <submittedName>
        <fullName evidence="2">Uncharacterized protein</fullName>
    </submittedName>
</protein>
<feature type="transmembrane region" description="Helical" evidence="1">
    <location>
        <begin position="67"/>
        <end position="86"/>
    </location>
</feature>
<dbReference type="EMBL" id="CP029189">
    <property type="protein sequence ID" value="QES58479.1"/>
    <property type="molecule type" value="Genomic_DNA"/>
</dbReference>
<evidence type="ECO:0000313" key="2">
    <source>
        <dbReference type="EMBL" id="QES58479.1"/>
    </source>
</evidence>
<reference evidence="2 3" key="1">
    <citation type="submission" date="2018-05" db="EMBL/GenBank/DDBJ databases">
        <title>Streptomyces venezuelae.</title>
        <authorList>
            <person name="Kim W."/>
            <person name="Lee N."/>
            <person name="Cho B.-K."/>
        </authorList>
    </citation>
    <scope>NUCLEOTIDE SEQUENCE [LARGE SCALE GENOMIC DNA]</scope>
    <source>
        <strain evidence="2 3">ATCC 21018</strain>
    </source>
</reference>
<organism evidence="2 3">
    <name type="scientific">Streptomyces venezuelae</name>
    <dbReference type="NCBI Taxonomy" id="54571"/>
    <lineage>
        <taxon>Bacteria</taxon>
        <taxon>Bacillati</taxon>
        <taxon>Actinomycetota</taxon>
        <taxon>Actinomycetes</taxon>
        <taxon>Kitasatosporales</taxon>
        <taxon>Streptomycetaceae</taxon>
        <taxon>Streptomyces</taxon>
    </lineage>
</organism>
<dbReference type="AlphaFoldDB" id="A0A5P2E0R0"/>
<sequence length="107" mass="12098">MRVVTFIAAVIIPAVTGIAYITYASKANRDRPIPPIFHTIPRVPVWMDLLCWSIWGASVVVLLHMLPMWACIALFYAVVAPPWEVIRRRHNRRVERAPARAGGSRVP</sequence>
<keyword evidence="1" id="KW-0812">Transmembrane</keyword>
<dbReference type="RefSeq" id="WP_150261407.1">
    <property type="nucleotide sequence ID" value="NZ_CP029189.1"/>
</dbReference>